<evidence type="ECO:0000313" key="1">
    <source>
        <dbReference type="EMBL" id="SIR64419.1"/>
    </source>
</evidence>
<name>A0A1N7CLG4_9ACTN</name>
<accession>A0A1N7CLG4</accession>
<sequence length="320" mass="34105">MSTVALRVPLPLLRALDDVHVAPDGPRATVGDRELEAASDDSLRHKLCAALYDSVHAGRPARDGHQPRTLREPDFEERLAAATPHRTTTVLGRVVSPPEGDAFVALVDGLRVRMPAEQHDAPSPDGRLALRVPALRPALSPGFFLVDGSAGGIAEGPVLRVYVHIAEPSAAPDVWRAALERLEASGLPYRAKISSSARLFPRRDALVVYLGPRAWHLADDVPAAIRGLTGVGEETSAFVHRLAPGVGLAWDPQDRRPGMGRLSFGEHRATAVAEALLAHARGGAEGPLEITLAEAFTAAGIDPARPARDLVSPRLPQFDL</sequence>
<protein>
    <submittedName>
        <fullName evidence="1">Uncharacterized protein</fullName>
    </submittedName>
</protein>
<proteinExistence type="predicted"/>
<dbReference type="InterPro" id="IPR040871">
    <property type="entry name" value="HopA1"/>
</dbReference>
<organism evidence="1 2">
    <name type="scientific">Microbispora rosea</name>
    <dbReference type="NCBI Taxonomy" id="58117"/>
    <lineage>
        <taxon>Bacteria</taxon>
        <taxon>Bacillati</taxon>
        <taxon>Actinomycetota</taxon>
        <taxon>Actinomycetes</taxon>
        <taxon>Streptosporangiales</taxon>
        <taxon>Streptosporangiaceae</taxon>
        <taxon>Microbispora</taxon>
    </lineage>
</organism>
<gene>
    <name evidence="1" type="ORF">SAMN05421833_11264</name>
</gene>
<dbReference type="Proteomes" id="UP000186096">
    <property type="component" value="Unassembled WGS sequence"/>
</dbReference>
<reference evidence="2" key="1">
    <citation type="submission" date="2017-01" db="EMBL/GenBank/DDBJ databases">
        <authorList>
            <person name="Varghese N."/>
            <person name="Submissions S."/>
        </authorList>
    </citation>
    <scope>NUCLEOTIDE SEQUENCE [LARGE SCALE GENOMIC DNA]</scope>
    <source>
        <strain evidence="2">ATCC 12950</strain>
    </source>
</reference>
<keyword evidence="2" id="KW-1185">Reference proteome</keyword>
<dbReference type="Pfam" id="PF17914">
    <property type="entry name" value="HopA1"/>
    <property type="match status" value="1"/>
</dbReference>
<dbReference type="EMBL" id="FTNI01000012">
    <property type="protein sequence ID" value="SIR64419.1"/>
    <property type="molecule type" value="Genomic_DNA"/>
</dbReference>
<dbReference type="STRING" id="58117.SAMN05421833_11264"/>
<dbReference type="RefSeq" id="WP_083744359.1">
    <property type="nucleotide sequence ID" value="NZ_FTNI01000012.1"/>
</dbReference>
<dbReference type="OrthoDB" id="2408361at2"/>
<evidence type="ECO:0000313" key="2">
    <source>
        <dbReference type="Proteomes" id="UP000186096"/>
    </source>
</evidence>
<dbReference type="AlphaFoldDB" id="A0A1N7CLG4"/>